<sequence>MYFIHKQACYQLANLGPVGLLYLLHMHLAEKLPNWNDAFDDKLRPKYHQQTVERLIETIC</sequence>
<accession>A0A0V1CMF7</accession>
<gene>
    <name evidence="1" type="ORF">T03_5998</name>
</gene>
<reference evidence="1 2" key="1">
    <citation type="submission" date="2015-01" db="EMBL/GenBank/DDBJ databases">
        <title>Evolution of Trichinella species and genotypes.</title>
        <authorList>
            <person name="Korhonen P.K."/>
            <person name="Edoardo P."/>
            <person name="Giuseppe L.R."/>
            <person name="Gasser R.B."/>
        </authorList>
    </citation>
    <scope>NUCLEOTIDE SEQUENCE [LARGE SCALE GENOMIC DNA]</scope>
    <source>
        <strain evidence="1">ISS120</strain>
    </source>
</reference>
<comment type="caution">
    <text evidence="1">The sequence shown here is derived from an EMBL/GenBank/DDBJ whole genome shotgun (WGS) entry which is preliminary data.</text>
</comment>
<name>A0A0V1CMF7_TRIBR</name>
<dbReference type="EMBL" id="JYDI01000152">
    <property type="protein sequence ID" value="KRY50344.1"/>
    <property type="molecule type" value="Genomic_DNA"/>
</dbReference>
<dbReference type="AlphaFoldDB" id="A0A0V1CMF7"/>
<evidence type="ECO:0000313" key="1">
    <source>
        <dbReference type="EMBL" id="KRY50344.1"/>
    </source>
</evidence>
<evidence type="ECO:0000313" key="2">
    <source>
        <dbReference type="Proteomes" id="UP000054653"/>
    </source>
</evidence>
<protein>
    <submittedName>
        <fullName evidence="1">Uncharacterized protein</fullName>
    </submittedName>
</protein>
<proteinExistence type="predicted"/>
<dbReference type="Proteomes" id="UP000054653">
    <property type="component" value="Unassembled WGS sequence"/>
</dbReference>
<keyword evidence="2" id="KW-1185">Reference proteome</keyword>
<organism evidence="1 2">
    <name type="scientific">Trichinella britovi</name>
    <name type="common">Parasitic roundworm</name>
    <dbReference type="NCBI Taxonomy" id="45882"/>
    <lineage>
        <taxon>Eukaryota</taxon>
        <taxon>Metazoa</taxon>
        <taxon>Ecdysozoa</taxon>
        <taxon>Nematoda</taxon>
        <taxon>Enoplea</taxon>
        <taxon>Dorylaimia</taxon>
        <taxon>Trichinellida</taxon>
        <taxon>Trichinellidae</taxon>
        <taxon>Trichinella</taxon>
    </lineage>
</organism>